<gene>
    <name evidence="2" type="ORF">VIBR0546_04322</name>
</gene>
<evidence type="ECO:0000313" key="2">
    <source>
        <dbReference type="EMBL" id="EGA66913.1"/>
    </source>
</evidence>
<accession>E8LQY7</accession>
<feature type="signal peptide" evidence="1">
    <location>
        <begin position="1"/>
        <end position="20"/>
    </location>
</feature>
<dbReference type="STRING" id="945543.VIBR0546_04322"/>
<dbReference type="Gene3D" id="2.40.160.20">
    <property type="match status" value="1"/>
</dbReference>
<dbReference type="OrthoDB" id="6308600at2"/>
<dbReference type="RefSeq" id="WP_006878238.1">
    <property type="nucleotide sequence ID" value="NZ_AEVS01000024.1"/>
</dbReference>
<sequence>MRLTRTMPILLLLASPTTFAEIHISPWLGYTLGGSVEDQDQNKLDLEGAASFALSVESDIDNGRIGLFYSQQNSEVENTNLESSIHYLHLQSSVYYPVQEKISSYLGIGLGASYIDADWVKDEIGFSASIFAGFEYQMTDSVAVNTQLRWLGTVVDNDTTGICQFTNNSSDSCVIRFDTDWMNQFGANIGIVWKF</sequence>
<organism evidence="2 3">
    <name type="scientific">Vibrio brasiliensis LMG 20546</name>
    <dbReference type="NCBI Taxonomy" id="945543"/>
    <lineage>
        <taxon>Bacteria</taxon>
        <taxon>Pseudomonadati</taxon>
        <taxon>Pseudomonadota</taxon>
        <taxon>Gammaproteobacteria</taxon>
        <taxon>Vibrionales</taxon>
        <taxon>Vibrionaceae</taxon>
        <taxon>Vibrio</taxon>
        <taxon>Vibrio oreintalis group</taxon>
    </lineage>
</organism>
<dbReference type="Proteomes" id="UP000004371">
    <property type="component" value="Unassembled WGS sequence"/>
</dbReference>
<keyword evidence="1" id="KW-0732">Signal</keyword>
<evidence type="ECO:0000313" key="3">
    <source>
        <dbReference type="Proteomes" id="UP000004371"/>
    </source>
</evidence>
<evidence type="ECO:0000256" key="1">
    <source>
        <dbReference type="SAM" id="SignalP"/>
    </source>
</evidence>
<dbReference type="eggNOG" id="COG3637">
    <property type="taxonomic scope" value="Bacteria"/>
</dbReference>
<dbReference type="InterPro" id="IPR011250">
    <property type="entry name" value="OMP/PagP_B-barrel"/>
</dbReference>
<reference evidence="2 3" key="1">
    <citation type="journal article" date="2012" name="Int. J. Syst. Evol. Microbiol.">
        <title>Vibrio caribbeanicus sp. nov., isolated from the marine sponge Scleritoderma cyanea.</title>
        <authorList>
            <person name="Hoffmann M."/>
            <person name="Monday S.R."/>
            <person name="Allard M.W."/>
            <person name="Strain E.A."/>
            <person name="Whittaker P."/>
            <person name="Naum M."/>
            <person name="McCarthy P.J."/>
            <person name="Lopez J.V."/>
            <person name="Fischer M."/>
            <person name="Brown E.W."/>
        </authorList>
    </citation>
    <scope>NUCLEOTIDE SEQUENCE [LARGE SCALE GENOMIC DNA]</scope>
    <source>
        <strain evidence="2 3">LMG 20546</strain>
    </source>
</reference>
<proteinExistence type="predicted"/>
<dbReference type="AlphaFoldDB" id="E8LQY7"/>
<protein>
    <submittedName>
        <fullName evidence="2">Uncharacterized protein</fullName>
    </submittedName>
</protein>
<feature type="chain" id="PRO_5003226927" evidence="1">
    <location>
        <begin position="21"/>
        <end position="195"/>
    </location>
</feature>
<dbReference type="SUPFAM" id="SSF56925">
    <property type="entry name" value="OMPA-like"/>
    <property type="match status" value="1"/>
</dbReference>
<comment type="caution">
    <text evidence="2">The sequence shown here is derived from an EMBL/GenBank/DDBJ whole genome shotgun (WGS) entry which is preliminary data.</text>
</comment>
<dbReference type="EMBL" id="AEVS01000024">
    <property type="protein sequence ID" value="EGA66913.1"/>
    <property type="molecule type" value="Genomic_DNA"/>
</dbReference>
<keyword evidence="3" id="KW-1185">Reference proteome</keyword>
<name>E8LQY7_9VIBR</name>